<reference evidence="3" key="1">
    <citation type="submission" date="2012-12" db="EMBL/GenBank/DDBJ databases">
        <title>The genome sequence of Bacillus cereus VD146.</title>
        <authorList>
            <consortium name="The Broad Institute Genome Sequencing Platform"/>
            <consortium name="The Broad Institute Genome Sequencing Center for Infectious Disease"/>
            <person name="Feldgarden M."/>
            <person name="Van der Auwera G.A."/>
            <person name="Mahillon J."/>
            <person name="Duprez V."/>
            <person name="Timmery S."/>
            <person name="Mattelet C."/>
            <person name="Dierick K."/>
            <person name="Sun M."/>
            <person name="Yu Z."/>
            <person name="Zhu L."/>
            <person name="Hu X."/>
            <person name="Shank E.B."/>
            <person name="Swiecicka I."/>
            <person name="Hansen B.M."/>
            <person name="Andrup L."/>
            <person name="Walker B."/>
            <person name="Young S.K."/>
            <person name="Zeng Q."/>
            <person name="Gargeya S."/>
            <person name="Fitzgerald M."/>
            <person name="Haas B."/>
            <person name="Abouelleil A."/>
            <person name="Alvarado L."/>
            <person name="Arachchi H.M."/>
            <person name="Berlin A.M."/>
            <person name="Chapman S.B."/>
            <person name="Dewar J."/>
            <person name="Goldberg J."/>
            <person name="Griggs A."/>
            <person name="Gujja S."/>
            <person name="Hansen M."/>
            <person name="Howarth C."/>
            <person name="Imamovic A."/>
            <person name="Larimer J."/>
            <person name="McCowan C."/>
            <person name="Murphy C."/>
            <person name="Neiman D."/>
            <person name="Pearson M."/>
            <person name="Priest M."/>
            <person name="Roberts A."/>
            <person name="Saif S."/>
            <person name="Shea T."/>
            <person name="Sisk P."/>
            <person name="Sykes S."/>
            <person name="Wortman J."/>
            <person name="Nusbaum C."/>
            <person name="Birren B."/>
        </authorList>
    </citation>
    <scope>NUCLEOTIDE SEQUENCE [LARGE SCALE GENOMIC DNA]</scope>
    <source>
        <strain evidence="3">VD146</strain>
    </source>
</reference>
<dbReference type="SUPFAM" id="SSF159006">
    <property type="entry name" value="YopX-like"/>
    <property type="match status" value="1"/>
</dbReference>
<sequence length="138" mass="16425">MGRMSREIKYRAWDKVNKEMYEIGYIDFANNKAQLAIIKDQVCYKQFVADLKDIELLQYTEEKDVHGNEIYEGDIVYQEFYDRIEETHGFTGVVKQEEGSWWIDNEKDHGERLWSEVNLNHIKGNRFENPELLQGGNK</sequence>
<accession>R8NK10</accession>
<dbReference type="EMBL" id="AHFE01000014">
    <property type="protein sequence ID" value="EOP46652.1"/>
    <property type="molecule type" value="Genomic_DNA"/>
</dbReference>
<evidence type="ECO:0000313" key="3">
    <source>
        <dbReference type="Proteomes" id="UP000014020"/>
    </source>
</evidence>
<dbReference type="InterPro" id="IPR019096">
    <property type="entry name" value="YopX_protein"/>
</dbReference>
<organism evidence="2 3">
    <name type="scientific">Bacillus cereus (strain VD146)</name>
    <dbReference type="NCBI Taxonomy" id="1053236"/>
    <lineage>
        <taxon>Bacteria</taxon>
        <taxon>Bacillati</taxon>
        <taxon>Bacillota</taxon>
        <taxon>Bacilli</taxon>
        <taxon>Bacillales</taxon>
        <taxon>Bacillaceae</taxon>
        <taxon>Bacillus</taxon>
        <taxon>Bacillus cereus group</taxon>
    </lineage>
</organism>
<protein>
    <recommendedName>
        <fullName evidence="1">YopX protein domain-containing protein</fullName>
    </recommendedName>
</protein>
<dbReference type="Gene3D" id="2.30.30.290">
    <property type="entry name" value="YopX-like domains"/>
    <property type="match status" value="1"/>
</dbReference>
<dbReference type="AlphaFoldDB" id="R8NK10"/>
<proteinExistence type="predicted"/>
<gene>
    <name evidence="2" type="ORF">IK1_06061</name>
</gene>
<dbReference type="InterPro" id="IPR010024">
    <property type="entry name" value="CHP16711"/>
</dbReference>
<evidence type="ECO:0000313" key="2">
    <source>
        <dbReference type="EMBL" id="EOP46652.1"/>
    </source>
</evidence>
<evidence type="ECO:0000259" key="1">
    <source>
        <dbReference type="Pfam" id="PF09643"/>
    </source>
</evidence>
<dbReference type="Pfam" id="PF09643">
    <property type="entry name" value="YopX"/>
    <property type="match status" value="1"/>
</dbReference>
<feature type="domain" description="YopX protein" evidence="1">
    <location>
        <begin position="9"/>
        <end position="134"/>
    </location>
</feature>
<comment type="caution">
    <text evidence="2">The sequence shown here is derived from an EMBL/GenBank/DDBJ whole genome shotgun (WGS) entry which is preliminary data.</text>
</comment>
<dbReference type="InterPro" id="IPR023385">
    <property type="entry name" value="YopX-like_C"/>
</dbReference>
<dbReference type="Proteomes" id="UP000014020">
    <property type="component" value="Unassembled WGS sequence"/>
</dbReference>
<dbReference type="RefSeq" id="WP_016119080.1">
    <property type="nucleotide sequence ID" value="NZ_KB976673.1"/>
</dbReference>
<dbReference type="PATRIC" id="fig|1053236.3.peg.649"/>
<name>R8NK10_BACCX</name>
<dbReference type="NCBIfam" id="TIGR01671">
    <property type="entry name" value="phage_TIGR01671"/>
    <property type="match status" value="1"/>
</dbReference>
<dbReference type="HOGENOM" id="CLU_107462_1_1_9"/>